<dbReference type="InterPro" id="IPR036278">
    <property type="entry name" value="Sialidase_sf"/>
</dbReference>
<dbReference type="EMBL" id="DQAY01000179">
    <property type="protein sequence ID" value="HCO26837.1"/>
    <property type="molecule type" value="Genomic_DNA"/>
</dbReference>
<evidence type="ECO:0000313" key="1">
    <source>
        <dbReference type="EMBL" id="HCO26837.1"/>
    </source>
</evidence>
<reference evidence="1 2" key="1">
    <citation type="journal article" date="2018" name="Nat. Biotechnol.">
        <title>A standardized bacterial taxonomy based on genome phylogeny substantially revises the tree of life.</title>
        <authorList>
            <person name="Parks D.H."/>
            <person name="Chuvochina M."/>
            <person name="Waite D.W."/>
            <person name="Rinke C."/>
            <person name="Skarshewski A."/>
            <person name="Chaumeil P.A."/>
            <person name="Hugenholtz P."/>
        </authorList>
    </citation>
    <scope>NUCLEOTIDE SEQUENCE [LARGE SCALE GENOMIC DNA]</scope>
    <source>
        <strain evidence="1">UBA9375</strain>
    </source>
</reference>
<protein>
    <submittedName>
        <fullName evidence="1">Exo-alpha-sialidase</fullName>
    </submittedName>
</protein>
<dbReference type="Gene3D" id="2.120.10.10">
    <property type="match status" value="1"/>
</dbReference>
<gene>
    <name evidence="1" type="ORF">DIT97_28915</name>
</gene>
<evidence type="ECO:0000313" key="2">
    <source>
        <dbReference type="Proteomes" id="UP000263642"/>
    </source>
</evidence>
<name>A0A3D3RFN3_9PLAN</name>
<dbReference type="InterPro" id="IPR006311">
    <property type="entry name" value="TAT_signal"/>
</dbReference>
<dbReference type="AlphaFoldDB" id="A0A3D3RFN3"/>
<organism evidence="1 2">
    <name type="scientific">Gimesia maris</name>
    <dbReference type="NCBI Taxonomy" id="122"/>
    <lineage>
        <taxon>Bacteria</taxon>
        <taxon>Pseudomonadati</taxon>
        <taxon>Planctomycetota</taxon>
        <taxon>Planctomycetia</taxon>
        <taxon>Planctomycetales</taxon>
        <taxon>Planctomycetaceae</taxon>
        <taxon>Gimesia</taxon>
    </lineage>
</organism>
<sequence>MTSPPPLNRRDFLHSSLCSLAAVSAAGTASVRAAESQSLIGSISKETLFRNRDGSGVTWFHPRGCMVPGANGGATFLMNLQEIGGSDYFGPVHCCESNDRGKTWTKPAPIPALDRDPVKGHLGLQAGVCDVTPQYHPQTGTVLALGHVVFYRGPRFAKGDQLARYPVYAVRDKAGQWSERKILKWDDPRGSEIYTNNCGQRFVMPNGDIMMSFTFGANKQPRMVAGVRCAFDGSELTIREVGPPLKNQVGRGLLEPSITRFQDRFFMTIRAEDGHGYVAVSPDGLNYKRQTAWAFDDGTPIGMSTTQQHWLTHSDALFLVYTRKDQTNANVIRWRSPLWVAQVDPEKLCLIRETEQVVLPLVGDGVNNPNQVALMGNFAVTNVSPQESCITVGEWMPRHKAKGDVLLSRIKWNQPNRNVPDFAS</sequence>
<comment type="caution">
    <text evidence="1">The sequence shown here is derived from an EMBL/GenBank/DDBJ whole genome shotgun (WGS) entry which is preliminary data.</text>
</comment>
<proteinExistence type="predicted"/>
<dbReference type="SUPFAM" id="SSF50939">
    <property type="entry name" value="Sialidases"/>
    <property type="match status" value="1"/>
</dbReference>
<dbReference type="PROSITE" id="PS51318">
    <property type="entry name" value="TAT"/>
    <property type="match status" value="1"/>
</dbReference>
<accession>A0A3D3RFN3</accession>
<dbReference type="Proteomes" id="UP000263642">
    <property type="component" value="Unassembled WGS sequence"/>
</dbReference>